<dbReference type="Gene3D" id="3.30.160.60">
    <property type="entry name" value="Classic Zinc Finger"/>
    <property type="match status" value="1"/>
</dbReference>
<accession>A0A4U0UKF4</accession>
<organism evidence="4 5">
    <name type="scientific">Friedmanniomyces endolithicus</name>
    <dbReference type="NCBI Taxonomy" id="329885"/>
    <lineage>
        <taxon>Eukaryota</taxon>
        <taxon>Fungi</taxon>
        <taxon>Dikarya</taxon>
        <taxon>Ascomycota</taxon>
        <taxon>Pezizomycotina</taxon>
        <taxon>Dothideomycetes</taxon>
        <taxon>Dothideomycetidae</taxon>
        <taxon>Mycosphaerellales</taxon>
        <taxon>Teratosphaeriaceae</taxon>
        <taxon>Friedmanniomyces</taxon>
    </lineage>
</organism>
<dbReference type="GO" id="GO:0003684">
    <property type="term" value="F:damaged DNA binding"/>
    <property type="evidence" value="ECO:0007669"/>
    <property type="project" value="InterPro"/>
</dbReference>
<dbReference type="InterPro" id="IPR043128">
    <property type="entry name" value="Rev_trsase/Diguanyl_cyclase"/>
</dbReference>
<dbReference type="Pfam" id="PF00817">
    <property type="entry name" value="IMS"/>
    <property type="match status" value="1"/>
</dbReference>
<dbReference type="InterPro" id="IPR050116">
    <property type="entry name" value="DNA_polymerase-Y"/>
</dbReference>
<feature type="compositionally biased region" description="Acidic residues" evidence="2">
    <location>
        <begin position="673"/>
        <end position="688"/>
    </location>
</feature>
<dbReference type="GO" id="GO:0005634">
    <property type="term" value="C:nucleus"/>
    <property type="evidence" value="ECO:0007669"/>
    <property type="project" value="TreeGrafter"/>
</dbReference>
<dbReference type="InterPro" id="IPR017961">
    <property type="entry name" value="DNA_pol_Y-fam_little_finger"/>
</dbReference>
<dbReference type="Gene3D" id="3.40.1170.60">
    <property type="match status" value="1"/>
</dbReference>
<dbReference type="Gene3D" id="3.30.70.270">
    <property type="match status" value="1"/>
</dbReference>
<sequence length="869" mass="96593">MFSLLGEGDLGFRCPVAAAKKGDVLDIVLSAGESKGGLFDGLEMLSARIQGPEERCSDTAERTGDVAREERLLWRPSRWPSAYTKVDDFLTSTFLGARSVLGKSLAWKKRLSMLRLIGAGSKSERLGEFTSGGERPLLPPKSLTMLLGRPGSGRAVGVVFETVDLVVGVEVPAMRGTRPRYNNEGMPRHNDDLAAEAEDAVATAASTTTSALLDASQHHTLKYHLLGPSLTKSGQDGVDQSKVSEIIYNASKGSKYFTNEENKDKSLTAKIQRILAKKRELQRIEAQGGLKNELKAAETCIEELEYGRDLSQTIVHIDCDAFYAAVEELDRPELKDVPFAVGMGVLTTCNYHARKFGCRSGMAGFVADKLCPGLIHLPLNFEKYTAKAKEVRTVLEQYDPRFESASMDEAYLNITTYCQEHQLPPEDAVSQLRAQVHAHAKITISAGIAANARIAKICSNKNKPNGQFLVPSDRASILAFMRDLPTRKVNGIGRVFERELDAIGVKTCGDIYAQRMYLSRLFGEKAFNFLMSVYLGLGRTDVRPAEEFERKSVGTESTFHDLSSPAELREKLRWTAEELEKDLLRTGFRGRTLVLKIKLHSYEVLSRQVQPPRAVGTKEELYRFAEPMLEKLEREMEGMKLRLMGLRCTHLISTKKGEVDFFGRVRRVSEQGAEVEDQEQAGVEVDEDGWQKWPADDEEFEDAARRERQEEAEETERLSQQYEQQEDEEQDPPPSAQRQTSKYDPDGAPSDYRRYGNGFAWRSILEEEAAAAAAQRAADEAAKKPVAAEQWDCPICGVPQAAEERGFNAHIDGCLSRRTIKEIVQSTDDVAENKAPMAMPANTAKRKRGRPADKGGGGTEQGRKRAFFA</sequence>
<dbReference type="PANTHER" id="PTHR11076">
    <property type="entry name" value="DNA REPAIR POLYMERASE UMUC / TRANSFERASE FAMILY MEMBER"/>
    <property type="match status" value="1"/>
</dbReference>
<dbReference type="Gene3D" id="1.10.150.20">
    <property type="entry name" value="5' to 3' exonuclease, C-terminal subdomain"/>
    <property type="match status" value="1"/>
</dbReference>
<dbReference type="SUPFAM" id="SSF100879">
    <property type="entry name" value="Lesion bypass DNA polymerase (Y-family), little finger domain"/>
    <property type="match status" value="1"/>
</dbReference>
<dbReference type="PANTHER" id="PTHR11076:SF33">
    <property type="entry name" value="DNA POLYMERASE KAPPA"/>
    <property type="match status" value="1"/>
</dbReference>
<dbReference type="InterPro" id="IPR043502">
    <property type="entry name" value="DNA/RNA_pol_sf"/>
</dbReference>
<dbReference type="Pfam" id="PF11799">
    <property type="entry name" value="IMS_C"/>
    <property type="match status" value="1"/>
</dbReference>
<dbReference type="OrthoDB" id="1747274at2759"/>
<feature type="domain" description="UmuC" evidence="3">
    <location>
        <begin position="314"/>
        <end position="493"/>
    </location>
</feature>
<dbReference type="GO" id="GO:0042276">
    <property type="term" value="P:error-prone translesion synthesis"/>
    <property type="evidence" value="ECO:0007669"/>
    <property type="project" value="TreeGrafter"/>
</dbReference>
<feature type="region of interest" description="Disordered" evidence="2">
    <location>
        <begin position="670"/>
        <end position="754"/>
    </location>
</feature>
<dbReference type="FunFam" id="1.10.150.810:FF:000003">
    <property type="entry name" value="DNA polymerase kappa subunit"/>
    <property type="match status" value="1"/>
</dbReference>
<dbReference type="GO" id="GO:0070987">
    <property type="term" value="P:error-free translesion synthesis"/>
    <property type="evidence" value="ECO:0007669"/>
    <property type="project" value="UniProtKB-ARBA"/>
</dbReference>
<dbReference type="InterPro" id="IPR001126">
    <property type="entry name" value="UmuC"/>
</dbReference>
<dbReference type="EMBL" id="NAJP01000064">
    <property type="protein sequence ID" value="TKA36017.1"/>
    <property type="molecule type" value="Genomic_DNA"/>
</dbReference>
<dbReference type="Gene3D" id="3.30.1490.100">
    <property type="entry name" value="DNA polymerase, Y-family, little finger domain"/>
    <property type="match status" value="1"/>
</dbReference>
<dbReference type="STRING" id="329885.A0A4U0UKF4"/>
<evidence type="ECO:0000256" key="1">
    <source>
        <dbReference type="ARBA" id="ARBA00016178"/>
    </source>
</evidence>
<comment type="caution">
    <text evidence="4">The sequence shown here is derived from an EMBL/GenBank/DDBJ whole genome shotgun (WGS) entry which is preliminary data.</text>
</comment>
<dbReference type="GO" id="GO:0006281">
    <property type="term" value="P:DNA repair"/>
    <property type="evidence" value="ECO:0007669"/>
    <property type="project" value="InterPro"/>
</dbReference>
<evidence type="ECO:0000259" key="3">
    <source>
        <dbReference type="PROSITE" id="PS50173"/>
    </source>
</evidence>
<dbReference type="FunFam" id="3.30.1490.100:FF:000010">
    <property type="entry name" value="DNA-directed polymerase kappa"/>
    <property type="match status" value="1"/>
</dbReference>
<protein>
    <recommendedName>
        <fullName evidence="1">DNA polymerase kappa</fullName>
    </recommendedName>
</protein>
<dbReference type="InterPro" id="IPR022880">
    <property type="entry name" value="DNApol_IV"/>
</dbReference>
<proteinExistence type="predicted"/>
<dbReference type="SUPFAM" id="SSF56672">
    <property type="entry name" value="DNA/RNA polymerases"/>
    <property type="match status" value="1"/>
</dbReference>
<dbReference type="InterPro" id="IPR036775">
    <property type="entry name" value="DNA_pol_Y-fam_lit_finger_sf"/>
</dbReference>
<dbReference type="NCBIfam" id="NF002677">
    <property type="entry name" value="PRK02406.1"/>
    <property type="match status" value="1"/>
</dbReference>
<name>A0A4U0UKF4_9PEZI</name>
<feature type="region of interest" description="Disordered" evidence="2">
    <location>
        <begin position="827"/>
        <end position="869"/>
    </location>
</feature>
<dbReference type="CDD" id="cd03586">
    <property type="entry name" value="PolY_Pol_IV_kappa"/>
    <property type="match status" value="1"/>
</dbReference>
<dbReference type="GO" id="GO:0003887">
    <property type="term" value="F:DNA-directed DNA polymerase activity"/>
    <property type="evidence" value="ECO:0007669"/>
    <property type="project" value="InterPro"/>
</dbReference>
<evidence type="ECO:0000313" key="5">
    <source>
        <dbReference type="Proteomes" id="UP000310066"/>
    </source>
</evidence>
<dbReference type="Proteomes" id="UP000310066">
    <property type="component" value="Unassembled WGS sequence"/>
</dbReference>
<gene>
    <name evidence="4" type="ORF">B0A54_12242</name>
</gene>
<evidence type="ECO:0000256" key="2">
    <source>
        <dbReference type="SAM" id="MobiDB-lite"/>
    </source>
</evidence>
<dbReference type="Gene3D" id="1.10.150.810">
    <property type="match status" value="1"/>
</dbReference>
<reference evidence="4 5" key="1">
    <citation type="submission" date="2017-03" db="EMBL/GenBank/DDBJ databases">
        <title>Genomes of endolithic fungi from Antarctica.</title>
        <authorList>
            <person name="Coleine C."/>
            <person name="Masonjones S."/>
            <person name="Stajich J.E."/>
        </authorList>
    </citation>
    <scope>NUCLEOTIDE SEQUENCE [LARGE SCALE GENOMIC DNA]</scope>
    <source>
        <strain evidence="4 5">CCFEE 5311</strain>
    </source>
</reference>
<dbReference type="FunFam" id="3.30.70.270:FF:000014">
    <property type="entry name" value="DNA polymerase kappa subunit"/>
    <property type="match status" value="1"/>
</dbReference>
<dbReference type="FunFam" id="1.10.150.20:FF:000039">
    <property type="entry name" value="Polymerase (DNA directed) kappa"/>
    <property type="match status" value="1"/>
</dbReference>
<evidence type="ECO:0000313" key="4">
    <source>
        <dbReference type="EMBL" id="TKA36017.1"/>
    </source>
</evidence>
<dbReference type="PROSITE" id="PS50173">
    <property type="entry name" value="UMUC"/>
    <property type="match status" value="1"/>
</dbReference>
<dbReference type="FunFam" id="1.10.150.810:FF:000001">
    <property type="entry name" value="DNA polymerase kappa"/>
    <property type="match status" value="1"/>
</dbReference>
<dbReference type="FunFam" id="3.40.1170.60:FF:000012">
    <property type="entry name" value="Putative DNA-directed polymerase kappa"/>
    <property type="match status" value="1"/>
</dbReference>
<dbReference type="AlphaFoldDB" id="A0A4U0UKF4"/>